<comment type="caution">
    <text evidence="1">The sequence shown here is derived from an EMBL/GenBank/DDBJ whole genome shotgun (WGS) entry which is preliminary data.</text>
</comment>
<dbReference type="OrthoDB" id="3539644at2759"/>
<evidence type="ECO:0000313" key="1">
    <source>
        <dbReference type="EMBL" id="KAJ4365603.1"/>
    </source>
</evidence>
<gene>
    <name evidence="1" type="ORF">N0V83_008223</name>
</gene>
<proteinExistence type="predicted"/>
<dbReference type="Proteomes" id="UP001140560">
    <property type="component" value="Unassembled WGS sequence"/>
</dbReference>
<accession>A0A9W9CJI5</accession>
<name>A0A9W9CJI5_9PLEO</name>
<evidence type="ECO:0000313" key="2">
    <source>
        <dbReference type="Proteomes" id="UP001140560"/>
    </source>
</evidence>
<organism evidence="1 2">
    <name type="scientific">Neocucurbitaria cava</name>
    <dbReference type="NCBI Taxonomy" id="798079"/>
    <lineage>
        <taxon>Eukaryota</taxon>
        <taxon>Fungi</taxon>
        <taxon>Dikarya</taxon>
        <taxon>Ascomycota</taxon>
        <taxon>Pezizomycotina</taxon>
        <taxon>Dothideomycetes</taxon>
        <taxon>Pleosporomycetidae</taxon>
        <taxon>Pleosporales</taxon>
        <taxon>Pleosporineae</taxon>
        <taxon>Cucurbitariaceae</taxon>
        <taxon>Neocucurbitaria</taxon>
    </lineage>
</organism>
<dbReference type="EMBL" id="JAPEUY010000015">
    <property type="protein sequence ID" value="KAJ4365603.1"/>
    <property type="molecule type" value="Genomic_DNA"/>
</dbReference>
<sequence length="432" mass="48704">MVAAMLSCYSPTTTVFTPINSTPSTFAHRKLSEAKVEYDRCSLSIASVTCEFGYNITAEDTAAQQWHFLDSSMAKTRVRFRGEISVNRGSLFQVSDIEVRIVVTSNKENGLMNVHLQSSNSSLEINYFITDEGDIYTDAQILIFLRPWPKRLLDVLDIRSEVLDITFNDMLNWHVSNLFVHTSYGQSWYNSTYGADPLIVQNTTVSSYNGYIFGYYAAHGNLTFQNVHGQIGVILIPVNGRPSKLDSISASTLSATIHVEVEYGFTNWPTQPHTHVTNIHTRHGELYAFIPHGSYTNLSSTCSWLFARLQPFGNPNPEDLNEIYTYSELGWKTRVRIDDAILDGSEDLNNPLLNTISKHYLGEGSLWLRYPYSWFGSVEAQIDHGRLEFDATELEDFEKSEGYVKARRGKKGDSRLDIQVGTGAMDVHLGLD</sequence>
<keyword evidence="2" id="KW-1185">Reference proteome</keyword>
<dbReference type="AlphaFoldDB" id="A0A9W9CJI5"/>
<protein>
    <submittedName>
        <fullName evidence="1">Uncharacterized protein</fullName>
    </submittedName>
</protein>
<reference evidence="1" key="1">
    <citation type="submission" date="2022-10" db="EMBL/GenBank/DDBJ databases">
        <title>Tapping the CABI collections for fungal endophytes: first genome assemblies for Collariella, Neodidymelliopsis, Ascochyta clinopodiicola, Didymella pomorum, Didymosphaeria variabile, Neocosmospora piperis and Neocucurbitaria cava.</title>
        <authorList>
            <person name="Hill R."/>
        </authorList>
    </citation>
    <scope>NUCLEOTIDE SEQUENCE</scope>
    <source>
        <strain evidence="1">IMI 356814</strain>
    </source>
</reference>